<proteinExistence type="predicted"/>
<gene>
    <name evidence="1" type="ORF">Azoinq_06895</name>
</gene>
<dbReference type="EMBL" id="CP064782">
    <property type="protein sequence ID" value="QWT50306.1"/>
    <property type="molecule type" value="Genomic_DNA"/>
</dbReference>
<dbReference type="Proteomes" id="UP000683428">
    <property type="component" value="Chromosome"/>
</dbReference>
<evidence type="ECO:0000313" key="2">
    <source>
        <dbReference type="Proteomes" id="UP000683428"/>
    </source>
</evidence>
<dbReference type="RefSeq" id="WP_216130635.1">
    <property type="nucleotide sequence ID" value="NZ_CP064782.1"/>
</dbReference>
<organism evidence="1 2">
    <name type="scientific">Azospira inquinata</name>
    <dbReference type="NCBI Taxonomy" id="2785627"/>
    <lineage>
        <taxon>Bacteria</taxon>
        <taxon>Pseudomonadati</taxon>
        <taxon>Pseudomonadota</taxon>
        <taxon>Betaproteobacteria</taxon>
        <taxon>Rhodocyclales</taxon>
        <taxon>Rhodocyclaceae</taxon>
        <taxon>Azospira</taxon>
    </lineage>
</organism>
<accession>A0A975SQE7</accession>
<dbReference type="KEGG" id="aiq:Azoinq_06895"/>
<evidence type="ECO:0008006" key="3">
    <source>
        <dbReference type="Google" id="ProtNLM"/>
    </source>
</evidence>
<reference evidence="1" key="1">
    <citation type="submission" date="2020-11" db="EMBL/GenBank/DDBJ databases">
        <title>Azospira inquinata sp. nov.</title>
        <authorList>
            <person name="Moe W.M."/>
            <person name="Mikes M.C."/>
        </authorList>
    </citation>
    <scope>NUCLEOTIDE SEQUENCE</scope>
    <source>
        <strain evidence="1">Azo-3</strain>
    </source>
</reference>
<evidence type="ECO:0000313" key="1">
    <source>
        <dbReference type="EMBL" id="QWT50306.1"/>
    </source>
</evidence>
<protein>
    <recommendedName>
        <fullName evidence="3">Integrase</fullName>
    </recommendedName>
</protein>
<sequence>MSVMLGACFEKKGVCAPDPWLDSYGISLPLDHVVTRDKNGGPISRLGDFKWDLTAYTAHGEKCILHFDYWAGSSRKEINKSQCTDSRIGRMRELQFLMCKRLYPADGSTSSPRSLMRNLLVIRKVALFAEQHDRSLQEIFEQPEWLDACISKMPDFQCNHFMAWLNFLNKLNPITELGFQVAKPLRIRDLSNRGRRYREKMKQHAALPTRIYSLLITNLSTELDDIETHKERLLDLLRDAIQVSTKAKIAGWRSYETPIRSLGSRLITKHDLADYFNKRGYVHSMHSISAFINEIFHVCALQIHTFSGMRHNEGRTLPFYCMESEKRNGRSHALFVGATTKFNGGRRTRTKWVTTDKEGFRAARLTQEFATVIYEYMGITPSDDEATKDRYPLFISTEYLPWGIHRSGDTERFHQLKARSYKALSARLLPTISAADIDELEDIDPFRAWANEEEFTIGNRWKLTKHQLRRSLALYARASGCVRLSSLRRQLQHISNDMSAYYGNGCAFAKDFLADDSENFREHIALEWQETEAEAAVLAMVWDVLKSNEPLYGGAGNFHDQQRRNGSLMTRKQIEKAVKAGTLGYTPHPLGACVKPGPCEKRMGLNFIDIACANDNCKNLVGKHSKIIQVIKAKCGMLERIDKTTLTYKAEKEELDELVKIEARWRPQNGLATPLREAENG</sequence>
<name>A0A975SQE7_9RHOO</name>
<dbReference type="AlphaFoldDB" id="A0A975SQE7"/>
<keyword evidence="2" id="KW-1185">Reference proteome</keyword>